<keyword evidence="1" id="KW-0805">Transcription regulation</keyword>
<dbReference type="InterPro" id="IPR028082">
    <property type="entry name" value="Peripla_BP_I"/>
</dbReference>
<dbReference type="Pfam" id="PF13377">
    <property type="entry name" value="Peripla_BP_3"/>
    <property type="match status" value="1"/>
</dbReference>
<proteinExistence type="predicted"/>
<evidence type="ECO:0000259" key="4">
    <source>
        <dbReference type="Pfam" id="PF13377"/>
    </source>
</evidence>
<dbReference type="InterPro" id="IPR046335">
    <property type="entry name" value="LacI/GalR-like_sensor"/>
</dbReference>
<organism evidence="5 6">
    <name type="scientific">Gordonia rhizosphera NBRC 16068</name>
    <dbReference type="NCBI Taxonomy" id="1108045"/>
    <lineage>
        <taxon>Bacteria</taxon>
        <taxon>Bacillati</taxon>
        <taxon>Actinomycetota</taxon>
        <taxon>Actinomycetes</taxon>
        <taxon>Mycobacteriales</taxon>
        <taxon>Gordoniaceae</taxon>
        <taxon>Gordonia</taxon>
    </lineage>
</organism>
<name>K6W188_9ACTN</name>
<dbReference type="GO" id="GO:0000976">
    <property type="term" value="F:transcription cis-regulatory region binding"/>
    <property type="evidence" value="ECO:0007669"/>
    <property type="project" value="TreeGrafter"/>
</dbReference>
<dbReference type="Proteomes" id="UP000008363">
    <property type="component" value="Unassembled WGS sequence"/>
</dbReference>
<dbReference type="Gene3D" id="3.40.50.2300">
    <property type="match status" value="2"/>
</dbReference>
<evidence type="ECO:0000313" key="5">
    <source>
        <dbReference type="EMBL" id="GAB92930.1"/>
    </source>
</evidence>
<keyword evidence="2" id="KW-0238">DNA-binding</keyword>
<evidence type="ECO:0000313" key="6">
    <source>
        <dbReference type="Proteomes" id="UP000008363"/>
    </source>
</evidence>
<evidence type="ECO:0000256" key="3">
    <source>
        <dbReference type="ARBA" id="ARBA00023163"/>
    </source>
</evidence>
<gene>
    <name evidence="5" type="ORF">GORHZ_197_00870</name>
</gene>
<keyword evidence="6" id="KW-1185">Reference proteome</keyword>
<dbReference type="eggNOG" id="COG1609">
    <property type="taxonomic scope" value="Bacteria"/>
</dbReference>
<dbReference type="PANTHER" id="PTHR30146">
    <property type="entry name" value="LACI-RELATED TRANSCRIPTIONAL REPRESSOR"/>
    <property type="match status" value="1"/>
</dbReference>
<dbReference type="RefSeq" id="WP_006337710.1">
    <property type="nucleotide sequence ID" value="NZ_BAHC01000197.1"/>
</dbReference>
<comment type="caution">
    <text evidence="5">The sequence shown here is derived from an EMBL/GenBank/DDBJ whole genome shotgun (WGS) entry which is preliminary data.</text>
</comment>
<dbReference type="OrthoDB" id="3227375at2"/>
<reference evidence="5 6" key="1">
    <citation type="submission" date="2012-08" db="EMBL/GenBank/DDBJ databases">
        <title>Whole genome shotgun sequence of Gordonia rhizosphera NBRC 16068.</title>
        <authorList>
            <person name="Takarada H."/>
            <person name="Isaki S."/>
            <person name="Hosoyama A."/>
            <person name="Tsuchikane K."/>
            <person name="Katsumata H."/>
            <person name="Baba S."/>
            <person name="Ohji S."/>
            <person name="Yamazaki S."/>
            <person name="Fujita N."/>
        </authorList>
    </citation>
    <scope>NUCLEOTIDE SEQUENCE [LARGE SCALE GENOMIC DNA]</scope>
    <source>
        <strain evidence="5 6">NBRC 16068</strain>
    </source>
</reference>
<dbReference type="EMBL" id="BAHC01000197">
    <property type="protein sequence ID" value="GAB92930.1"/>
    <property type="molecule type" value="Genomic_DNA"/>
</dbReference>
<dbReference type="SUPFAM" id="SSF51735">
    <property type="entry name" value="NAD(P)-binding Rossmann-fold domains"/>
    <property type="match status" value="1"/>
</dbReference>
<dbReference type="InterPro" id="IPR036291">
    <property type="entry name" value="NAD(P)-bd_dom_sf"/>
</dbReference>
<protein>
    <submittedName>
        <fullName evidence="5">Putative LacI family transcriptional regulator</fullName>
    </submittedName>
</protein>
<feature type="domain" description="Transcriptional regulator LacI/GalR-like sensor" evidence="4">
    <location>
        <begin position="119"/>
        <end position="260"/>
    </location>
</feature>
<accession>K6W188</accession>
<evidence type="ECO:0000256" key="2">
    <source>
        <dbReference type="ARBA" id="ARBA00023125"/>
    </source>
</evidence>
<evidence type="ECO:0000256" key="1">
    <source>
        <dbReference type="ARBA" id="ARBA00023015"/>
    </source>
</evidence>
<dbReference type="Gene3D" id="3.40.50.720">
    <property type="entry name" value="NAD(P)-binding Rossmann-like Domain"/>
    <property type="match status" value="1"/>
</dbReference>
<dbReference type="CDD" id="cd06267">
    <property type="entry name" value="PBP1_LacI_sugar_binding-like"/>
    <property type="match status" value="1"/>
</dbReference>
<dbReference type="SUPFAM" id="SSF53822">
    <property type="entry name" value="Periplasmic binding protein-like I"/>
    <property type="match status" value="1"/>
</dbReference>
<keyword evidence="3" id="KW-0804">Transcription</keyword>
<sequence>MSESGRLVGVVFGASSPFEADLVDELYASADAGGYRLALGLHSGTRTRERAVADLIEQGCDAVVVVGAEYGDRLGADPASSATGSYAPVVPIIVVGERIPDLVAVTIGTDEWRGAQMAVQHLIDLGHTAIAHVEGGDHPCAAERLRGYLGAMAAAGFRDECRTMVGDYTEEAGALAAERMLAEGDLPTAVFLANDRMAIGFIEVMRHSGLRIPEDMSVVGYDDGPHAILGHLNLTTVRQDVPGLAGAAMDAVASSLGNSEVVADTGGFGFYGARTLEPELMVRATTAPPAGWLPDAGRDEGRLRWGLLADSCDDVLVHELGTPGRVSGPIEVVASSSTAVAWEIADRLGIMVSYGIYEDLIDDPDIDAIFVALPGDAQELWSHKAREAGKIVRCSSGG</sequence>
<dbReference type="STRING" id="1108045.GORHZ_197_00870"/>
<dbReference type="GO" id="GO:0003700">
    <property type="term" value="F:DNA-binding transcription factor activity"/>
    <property type="evidence" value="ECO:0007669"/>
    <property type="project" value="TreeGrafter"/>
</dbReference>
<dbReference type="PANTHER" id="PTHR30146:SF153">
    <property type="entry name" value="LACTOSE OPERON REPRESSOR"/>
    <property type="match status" value="1"/>
</dbReference>
<dbReference type="AlphaFoldDB" id="K6W188"/>